<reference evidence="15 16" key="1">
    <citation type="submission" date="2013-08" db="EMBL/GenBank/DDBJ databases">
        <authorList>
            <person name="Durkin A.S."/>
            <person name="Haft D.R."/>
            <person name="McCorrison J."/>
            <person name="Torralba M."/>
            <person name="Gillis M."/>
            <person name="Haft D.H."/>
            <person name="Methe B."/>
            <person name="Sutton G."/>
            <person name="Nelson K.E."/>
        </authorList>
    </citation>
    <scope>NUCLEOTIDE SEQUENCE [LARGE SCALE GENOMIC DNA]</scope>
    <source>
        <strain evidence="15 16">F0195</strain>
    </source>
</reference>
<comment type="similarity">
    <text evidence="11">Belongs to the UlaA family.</text>
</comment>
<evidence type="ECO:0000313" key="16">
    <source>
        <dbReference type="Proteomes" id="UP000016638"/>
    </source>
</evidence>
<feature type="transmembrane region" description="Helical" evidence="14">
    <location>
        <begin position="151"/>
        <end position="172"/>
    </location>
</feature>
<evidence type="ECO:0000256" key="5">
    <source>
        <dbReference type="ARBA" id="ARBA00022597"/>
    </source>
</evidence>
<dbReference type="STRING" id="1125712.HMPREF1316_1362"/>
<evidence type="ECO:0000256" key="8">
    <source>
        <dbReference type="ARBA" id="ARBA00022989"/>
    </source>
</evidence>
<evidence type="ECO:0000256" key="2">
    <source>
        <dbReference type="ARBA" id="ARBA00011738"/>
    </source>
</evidence>
<evidence type="ECO:0000256" key="9">
    <source>
        <dbReference type="ARBA" id="ARBA00023136"/>
    </source>
</evidence>
<dbReference type="EMBL" id="AWEZ01000064">
    <property type="protein sequence ID" value="ERL06583.1"/>
    <property type="molecule type" value="Genomic_DNA"/>
</dbReference>
<keyword evidence="6" id="KW-0598">Phosphotransferase system</keyword>
<protein>
    <recommendedName>
        <fullName evidence="12">Ascorbate-specific PTS system EIIC component</fullName>
    </recommendedName>
    <alternativeName>
        <fullName evidence="13">Ascorbate-specific permease IIC component UlaA</fullName>
    </alternativeName>
</protein>
<dbReference type="Pfam" id="PF03611">
    <property type="entry name" value="EIIC-GAT"/>
    <property type="match status" value="1"/>
</dbReference>
<evidence type="ECO:0000256" key="12">
    <source>
        <dbReference type="ARBA" id="ARBA00039702"/>
    </source>
</evidence>
<feature type="transmembrane region" description="Helical" evidence="14">
    <location>
        <begin position="231"/>
        <end position="254"/>
    </location>
</feature>
<feature type="transmembrane region" description="Helical" evidence="14">
    <location>
        <begin position="123"/>
        <end position="145"/>
    </location>
</feature>
<feature type="transmembrane region" description="Helical" evidence="14">
    <location>
        <begin position="44"/>
        <end position="77"/>
    </location>
</feature>
<keyword evidence="16" id="KW-1185">Reference proteome</keyword>
<dbReference type="PANTHER" id="PTHR33843:SF4">
    <property type="entry name" value="ASCORBATE-SPECIFIC PTS SYSTEM EIIC COMPONENT"/>
    <property type="match status" value="1"/>
</dbReference>
<proteinExistence type="inferred from homology"/>
<keyword evidence="5" id="KW-0762">Sugar transport</keyword>
<keyword evidence="8 14" id="KW-1133">Transmembrane helix</keyword>
<comment type="function">
    <text evidence="10">The phosphoenolpyruvate-dependent sugar phosphotransferase system (sugar PTS), a major carbohydrate active transport system, catalyzes the phosphorylation of incoming sugar substrates concomitantly with their translocation across the cell membrane. The enzyme II UlaABC PTS system is involved in ascorbate transport.</text>
</comment>
<evidence type="ECO:0000313" key="15">
    <source>
        <dbReference type="EMBL" id="ERL06583.1"/>
    </source>
</evidence>
<evidence type="ECO:0000256" key="1">
    <source>
        <dbReference type="ARBA" id="ARBA00004651"/>
    </source>
</evidence>
<accession>U2TK64</accession>
<sequence>MGEHMPVLEFIVNILSTPAILVGLLALVGLVLQRKSPEDVIKGTLKTIVGFLVLTAGSSFLQSGSLLAFGEVFNYAFNMQGVVPNNEAVVSDALQNFGTDSAIIMALGMMLNIVIARFSRWNYIFLTGHHTLYMACMLAVILGGAGHLTGWMLWVAGGCLLGFAMALSPAYCQVTFRKVTKSEGVALGHFGGVGYWLAGRVGSLFANDPKRRSTEEMGFSKRLVFLRDTTVSIGITMVVFFLVVTGVAVARGILAAVPAGTTATQLATDYPDFQYLGNLLNIGTETKTNWIVWALTSGLSFAGGVYIILSGVRLIIGEIVPAFKGIADKLVPGAKPALDCPVAFTYAPNAVIIGFIVSFLGGLVGLFVLAGIDAAIAPVALILPGVVPHFFCGATAGVFGNAEGGIKGCVAGAFAHGLLITFLPAICMPVFSALGYVGTTFSDADFSWMGIVFGNVVSVAQGGFLLALCALVYLAPIVYNLAIPKRDAVAE</sequence>
<feature type="transmembrane region" description="Helical" evidence="14">
    <location>
        <begin position="290"/>
        <end position="309"/>
    </location>
</feature>
<comment type="subcellular location">
    <subcellularLocation>
        <location evidence="1">Cell membrane</location>
        <topology evidence="1">Multi-pass membrane protein</topology>
    </subcellularLocation>
</comment>
<dbReference type="InterPro" id="IPR004703">
    <property type="entry name" value="PTS_sugar-sp_permease"/>
</dbReference>
<evidence type="ECO:0000256" key="14">
    <source>
        <dbReference type="SAM" id="Phobius"/>
    </source>
</evidence>
<organism evidence="15 16">
    <name type="scientific">Olsenella profusa F0195</name>
    <dbReference type="NCBI Taxonomy" id="1125712"/>
    <lineage>
        <taxon>Bacteria</taxon>
        <taxon>Bacillati</taxon>
        <taxon>Actinomycetota</taxon>
        <taxon>Coriobacteriia</taxon>
        <taxon>Coriobacteriales</taxon>
        <taxon>Atopobiaceae</taxon>
        <taxon>Olsenella</taxon>
    </lineage>
</organism>
<dbReference type="GO" id="GO:0005886">
    <property type="term" value="C:plasma membrane"/>
    <property type="evidence" value="ECO:0007669"/>
    <property type="project" value="UniProtKB-SubCell"/>
</dbReference>
<keyword evidence="9 14" id="KW-0472">Membrane</keyword>
<dbReference type="PATRIC" id="fig|1125712.3.peg.2127"/>
<evidence type="ECO:0000256" key="10">
    <source>
        <dbReference type="ARBA" id="ARBA00037387"/>
    </source>
</evidence>
<evidence type="ECO:0000256" key="4">
    <source>
        <dbReference type="ARBA" id="ARBA00022475"/>
    </source>
</evidence>
<comment type="subunit">
    <text evidence="2">Homodimer.</text>
</comment>
<comment type="caution">
    <text evidence="15">The sequence shown here is derived from an EMBL/GenBank/DDBJ whole genome shotgun (WGS) entry which is preliminary data.</text>
</comment>
<dbReference type="InterPro" id="IPR051562">
    <property type="entry name" value="Ascorbate-PTS_EIIC"/>
</dbReference>
<evidence type="ECO:0000256" key="6">
    <source>
        <dbReference type="ARBA" id="ARBA00022683"/>
    </source>
</evidence>
<dbReference type="GO" id="GO:0009401">
    <property type="term" value="P:phosphoenolpyruvate-dependent sugar phosphotransferase system"/>
    <property type="evidence" value="ECO:0007669"/>
    <property type="project" value="UniProtKB-KW"/>
</dbReference>
<evidence type="ECO:0000256" key="11">
    <source>
        <dbReference type="ARBA" id="ARBA00038218"/>
    </source>
</evidence>
<keyword evidence="3" id="KW-0813">Transport</keyword>
<dbReference type="PANTHER" id="PTHR33843">
    <property type="entry name" value="ASCORBATE-SPECIFIC PTS SYSTEM EIIC COMPONENT"/>
    <property type="match status" value="1"/>
</dbReference>
<dbReference type="Proteomes" id="UP000016638">
    <property type="component" value="Unassembled WGS sequence"/>
</dbReference>
<dbReference type="NCBIfam" id="NF009553">
    <property type="entry name" value="PRK12997.1-5"/>
    <property type="match status" value="1"/>
</dbReference>
<evidence type="ECO:0000256" key="13">
    <source>
        <dbReference type="ARBA" id="ARBA00042859"/>
    </source>
</evidence>
<keyword evidence="7 14" id="KW-0812">Transmembrane</keyword>
<feature type="transmembrane region" description="Helical" evidence="14">
    <location>
        <begin position="97"/>
        <end position="116"/>
    </location>
</feature>
<keyword evidence="4" id="KW-1003">Cell membrane</keyword>
<dbReference type="AlphaFoldDB" id="U2TK64"/>
<dbReference type="eggNOG" id="COG3037">
    <property type="taxonomic scope" value="Bacteria"/>
</dbReference>
<evidence type="ECO:0000256" key="3">
    <source>
        <dbReference type="ARBA" id="ARBA00022448"/>
    </source>
</evidence>
<feature type="transmembrane region" description="Helical" evidence="14">
    <location>
        <begin position="448"/>
        <end position="475"/>
    </location>
</feature>
<dbReference type="NCBIfam" id="NF006920">
    <property type="entry name" value="PRK09410.1-2"/>
    <property type="match status" value="1"/>
</dbReference>
<evidence type="ECO:0000256" key="7">
    <source>
        <dbReference type="ARBA" id="ARBA00022692"/>
    </source>
</evidence>
<feature type="transmembrane region" description="Helical" evidence="14">
    <location>
        <begin position="376"/>
        <end position="399"/>
    </location>
</feature>
<name>U2TK64_9ACTN</name>
<feature type="transmembrane region" description="Helical" evidence="14">
    <location>
        <begin position="411"/>
        <end position="436"/>
    </location>
</feature>
<gene>
    <name evidence="15" type="ORF">HMPREF1316_1362</name>
</gene>
<feature type="transmembrane region" description="Helical" evidence="14">
    <location>
        <begin position="350"/>
        <end position="370"/>
    </location>
</feature>
<feature type="transmembrane region" description="Helical" evidence="14">
    <location>
        <begin position="12"/>
        <end position="32"/>
    </location>
</feature>